<keyword evidence="2 5" id="KW-0028">Amino-acid biosynthesis</keyword>
<evidence type="ECO:0000256" key="1">
    <source>
        <dbReference type="ARBA" id="ARBA00022576"/>
    </source>
</evidence>
<dbReference type="PANTHER" id="PTHR11986">
    <property type="entry name" value="AMINOTRANSFERASE CLASS III"/>
    <property type="match status" value="1"/>
</dbReference>
<dbReference type="Gene3D" id="3.40.640.10">
    <property type="entry name" value="Type I PLP-dependent aspartate aminotransferase-like (Major domain)"/>
    <property type="match status" value="1"/>
</dbReference>
<keyword evidence="1 5" id="KW-0032">Aminotransferase</keyword>
<comment type="cofactor">
    <cofactor evidence="5">
        <name>pyridoxal 5'-phosphate</name>
        <dbReference type="ChEBI" id="CHEBI:597326"/>
    </cofactor>
    <text evidence="5">Binds 1 pyridoxal phosphate per subunit.</text>
</comment>
<dbReference type="PROSITE" id="PS00600">
    <property type="entry name" value="AA_TRANSFER_CLASS_3"/>
    <property type="match status" value="1"/>
</dbReference>
<keyword evidence="3 5" id="KW-0808">Transferase</keyword>
<dbReference type="GO" id="GO:0003992">
    <property type="term" value="F:N2-acetyl-L-ornithine:2-oxoglutarate 5-aminotransferase activity"/>
    <property type="evidence" value="ECO:0007669"/>
    <property type="project" value="UniProtKB-EC"/>
</dbReference>
<comment type="catalytic activity">
    <reaction evidence="5">
        <text>N(2)-acetyl-L-ornithine + 2-oxoglutarate = N-acetyl-L-glutamate 5-semialdehyde + L-glutamate</text>
        <dbReference type="Rhea" id="RHEA:18049"/>
        <dbReference type="ChEBI" id="CHEBI:16810"/>
        <dbReference type="ChEBI" id="CHEBI:29123"/>
        <dbReference type="ChEBI" id="CHEBI:29985"/>
        <dbReference type="ChEBI" id="CHEBI:57805"/>
        <dbReference type="EC" id="2.6.1.11"/>
    </reaction>
</comment>
<evidence type="ECO:0000313" key="7">
    <source>
        <dbReference type="Proteomes" id="UP001233836"/>
    </source>
</evidence>
<keyword evidence="5" id="KW-0963">Cytoplasm</keyword>
<comment type="subcellular location">
    <subcellularLocation>
        <location evidence="5">Cytoplasm</location>
    </subcellularLocation>
</comment>
<dbReference type="EMBL" id="JAUSTI010000011">
    <property type="protein sequence ID" value="MDQ0172435.1"/>
    <property type="molecule type" value="Genomic_DNA"/>
</dbReference>
<comment type="pathway">
    <text evidence="5">Amino-acid biosynthesis; L-arginine biosynthesis; N(2)-acetyl-L-ornithine from L-glutamate: step 4/4.</text>
</comment>
<dbReference type="InterPro" id="IPR050103">
    <property type="entry name" value="Class-III_PLP-dep_AT"/>
</dbReference>
<evidence type="ECO:0000313" key="6">
    <source>
        <dbReference type="EMBL" id="MDQ0172435.1"/>
    </source>
</evidence>
<dbReference type="InterPro" id="IPR005814">
    <property type="entry name" value="Aminotrans_3"/>
</dbReference>
<evidence type="ECO:0000256" key="4">
    <source>
        <dbReference type="ARBA" id="ARBA00022898"/>
    </source>
</evidence>
<feature type="binding site" evidence="5">
    <location>
        <begin position="241"/>
        <end position="244"/>
    </location>
    <ligand>
        <name>pyridoxal 5'-phosphate</name>
        <dbReference type="ChEBI" id="CHEBI:597326"/>
    </ligand>
</feature>
<dbReference type="InterPro" id="IPR015421">
    <property type="entry name" value="PyrdxlP-dep_Trfase_major"/>
</dbReference>
<dbReference type="NCBIfam" id="TIGR00707">
    <property type="entry name" value="argD"/>
    <property type="match status" value="1"/>
</dbReference>
<dbReference type="Proteomes" id="UP001233836">
    <property type="component" value="Unassembled WGS sequence"/>
</dbReference>
<name>A0ABT9WGN6_9BACL</name>
<dbReference type="NCBIfam" id="NF002325">
    <property type="entry name" value="PRK01278.1"/>
    <property type="match status" value="1"/>
</dbReference>
<keyword evidence="7" id="KW-1185">Reference proteome</keyword>
<dbReference type="NCBIfam" id="NF002797">
    <property type="entry name" value="PRK02936.1"/>
    <property type="match status" value="1"/>
</dbReference>
<accession>A0ABT9WGN6</accession>
<gene>
    <name evidence="5" type="primary">argD</name>
    <name evidence="6" type="ORF">J2T19_003924</name>
</gene>
<dbReference type="RefSeq" id="WP_307218576.1">
    <property type="nucleotide sequence ID" value="NZ_JAUSTI010000011.1"/>
</dbReference>
<comment type="miscellaneous">
    <text evidence="5">May also have succinyldiaminopimelate aminotransferase activity, thus carrying out the corresponding step in lysine biosynthesis.</text>
</comment>
<feature type="binding site" evidence="5">
    <location>
        <position position="298"/>
    </location>
    <ligand>
        <name>N(2)-acetyl-L-ornithine</name>
        <dbReference type="ChEBI" id="CHEBI:57805"/>
    </ligand>
</feature>
<keyword evidence="4 5" id="KW-0663">Pyridoxal phosphate</keyword>
<evidence type="ECO:0000256" key="3">
    <source>
        <dbReference type="ARBA" id="ARBA00022679"/>
    </source>
</evidence>
<dbReference type="InterPro" id="IPR015422">
    <property type="entry name" value="PyrdxlP-dep_Trfase_small"/>
</dbReference>
<dbReference type="CDD" id="cd00610">
    <property type="entry name" value="OAT_like"/>
    <property type="match status" value="1"/>
</dbReference>
<dbReference type="InterPro" id="IPR049704">
    <property type="entry name" value="Aminotrans_3_PPA_site"/>
</dbReference>
<dbReference type="Pfam" id="PF00202">
    <property type="entry name" value="Aminotran_3"/>
    <property type="match status" value="1"/>
</dbReference>
<feature type="binding site" evidence="5">
    <location>
        <position position="159"/>
    </location>
    <ligand>
        <name>N(2)-acetyl-L-ornithine</name>
        <dbReference type="ChEBI" id="CHEBI:57805"/>
    </ligand>
</feature>
<dbReference type="PIRSF" id="PIRSF000521">
    <property type="entry name" value="Transaminase_4ab_Lys_Orn"/>
    <property type="match status" value="1"/>
</dbReference>
<dbReference type="Gene3D" id="3.90.1150.10">
    <property type="entry name" value="Aspartate Aminotransferase, domain 1"/>
    <property type="match status" value="1"/>
</dbReference>
<comment type="caution">
    <text evidence="6">The sequence shown here is derived from an EMBL/GenBank/DDBJ whole genome shotgun (WGS) entry which is preliminary data.</text>
</comment>
<keyword evidence="5" id="KW-0055">Arginine biosynthesis</keyword>
<dbReference type="PANTHER" id="PTHR11986:SF79">
    <property type="entry name" value="ACETYLORNITHINE AMINOTRANSFERASE, MITOCHONDRIAL"/>
    <property type="match status" value="1"/>
</dbReference>
<dbReference type="InterPro" id="IPR015424">
    <property type="entry name" value="PyrdxlP-dep_Trfase"/>
</dbReference>
<comment type="similarity">
    <text evidence="5">Belongs to the class-III pyridoxal-phosphate-dependent aminotransferase family. ArgD subfamily.</text>
</comment>
<dbReference type="EC" id="2.6.1.11" evidence="5"/>
<feature type="modified residue" description="N6-(pyridoxal phosphate)lysine" evidence="5">
    <location>
        <position position="270"/>
    </location>
</feature>
<dbReference type="HAMAP" id="MF_01107">
    <property type="entry name" value="ArgD_aminotrans_3"/>
    <property type="match status" value="1"/>
</dbReference>
<protein>
    <recommendedName>
        <fullName evidence="5">Acetylornithine aminotransferase</fullName>
        <shortName evidence="5">ACOAT</shortName>
        <ecNumber evidence="5">2.6.1.11</ecNumber>
    </recommendedName>
</protein>
<feature type="binding site" evidence="5">
    <location>
        <position position="156"/>
    </location>
    <ligand>
        <name>pyridoxal 5'-phosphate</name>
        <dbReference type="ChEBI" id="CHEBI:597326"/>
    </ligand>
</feature>
<proteinExistence type="inferred from homology"/>
<comment type="subunit">
    <text evidence="5">Homodimer.</text>
</comment>
<dbReference type="SUPFAM" id="SSF53383">
    <property type="entry name" value="PLP-dependent transferases"/>
    <property type="match status" value="1"/>
</dbReference>
<sequence>MANSKEQTATGTAVAGAAVTGAASATQTESSLFQTYARYPISLVKGKGSWLWDDQGNRYLDFMCGLAVTSLGHAPEKVGAKLKAQIDELWHVSNLFQIPGQERAAALLTANTCADAVFFCNSGAEANEAAIKLARRYHQKVKGADRYEVITFAQSFHGRTLATLTATGQDKVKEGFLPLPAGFVTVPLHDNAALEAAIGPHTAAIMLEMVQAEGGVHPVKPEFLQFVKQLCEKHGLLLIVDEVQTGMGRTGKLFAHEHYGIEPDIFTVAKGIGSGFPVGAMLGKGYLKDAFTAGSHATTFGGTPLASSVVIATIETMLEDKLPERAAEMGEYLMSSLRERLAGNSFVKEVRGMGLLVGIECEEAVGDIVVAGQKRGILFVSAGPNVIRLLPNLYVSKEEIDEAVSLVATLIEEHVAAKNA</sequence>
<dbReference type="InterPro" id="IPR004636">
    <property type="entry name" value="AcOrn/SuccOrn_fam"/>
</dbReference>
<organism evidence="6 7">
    <name type="scientific">Paenibacillus tundrae</name>
    <dbReference type="NCBI Taxonomy" id="528187"/>
    <lineage>
        <taxon>Bacteria</taxon>
        <taxon>Bacillati</taxon>
        <taxon>Bacillota</taxon>
        <taxon>Bacilli</taxon>
        <taxon>Bacillales</taxon>
        <taxon>Paenibacillaceae</taxon>
        <taxon>Paenibacillus</taxon>
    </lineage>
</organism>
<feature type="binding site" evidence="5">
    <location>
        <begin position="123"/>
        <end position="124"/>
    </location>
    <ligand>
        <name>pyridoxal 5'-phosphate</name>
        <dbReference type="ChEBI" id="CHEBI:597326"/>
    </ligand>
</feature>
<feature type="binding site" evidence="5">
    <location>
        <position position="299"/>
    </location>
    <ligand>
        <name>pyridoxal 5'-phosphate</name>
        <dbReference type="ChEBI" id="CHEBI:597326"/>
    </ligand>
</feature>
<reference evidence="6 7" key="1">
    <citation type="submission" date="2023-07" db="EMBL/GenBank/DDBJ databases">
        <title>Sorghum-associated microbial communities from plants grown in Nebraska, USA.</title>
        <authorList>
            <person name="Schachtman D."/>
        </authorList>
    </citation>
    <scope>NUCLEOTIDE SEQUENCE [LARGE SCALE GENOMIC DNA]</scope>
    <source>
        <strain evidence="6 7">DS1314</strain>
    </source>
</reference>
<evidence type="ECO:0000256" key="5">
    <source>
        <dbReference type="HAMAP-Rule" id="MF_01107"/>
    </source>
</evidence>
<evidence type="ECO:0000256" key="2">
    <source>
        <dbReference type="ARBA" id="ARBA00022605"/>
    </source>
</evidence>